<evidence type="ECO:0000313" key="3">
    <source>
        <dbReference type="Proteomes" id="UP001357485"/>
    </source>
</evidence>
<protein>
    <submittedName>
        <fullName evidence="2">Uncharacterized protein</fullName>
    </submittedName>
</protein>
<gene>
    <name evidence="2" type="ORF">LTR16_001620</name>
</gene>
<feature type="region of interest" description="Disordered" evidence="1">
    <location>
        <begin position="230"/>
        <end position="293"/>
    </location>
</feature>
<comment type="caution">
    <text evidence="2">The sequence shown here is derived from an EMBL/GenBank/DDBJ whole genome shotgun (WGS) entry which is preliminary data.</text>
</comment>
<organism evidence="2 3">
    <name type="scientific">Cryomyces antarcticus</name>
    <dbReference type="NCBI Taxonomy" id="329879"/>
    <lineage>
        <taxon>Eukaryota</taxon>
        <taxon>Fungi</taxon>
        <taxon>Dikarya</taxon>
        <taxon>Ascomycota</taxon>
        <taxon>Pezizomycotina</taxon>
        <taxon>Dothideomycetes</taxon>
        <taxon>Dothideomycetes incertae sedis</taxon>
        <taxon>Cryomyces</taxon>
    </lineage>
</organism>
<keyword evidence="3" id="KW-1185">Reference proteome</keyword>
<accession>A0ABR0LZA0</accession>
<proteinExistence type="predicted"/>
<dbReference type="Proteomes" id="UP001357485">
    <property type="component" value="Unassembled WGS sequence"/>
</dbReference>
<reference evidence="2 3" key="1">
    <citation type="submission" date="2023-08" db="EMBL/GenBank/DDBJ databases">
        <title>Black Yeasts Isolated from many extreme environments.</title>
        <authorList>
            <person name="Coleine C."/>
            <person name="Stajich J.E."/>
            <person name="Selbmann L."/>
        </authorList>
    </citation>
    <scope>NUCLEOTIDE SEQUENCE [LARGE SCALE GENOMIC DNA]</scope>
    <source>
        <strain evidence="2 3">CCFEE 536</strain>
    </source>
</reference>
<feature type="region of interest" description="Disordered" evidence="1">
    <location>
        <begin position="1"/>
        <end position="44"/>
    </location>
</feature>
<dbReference type="EMBL" id="JAVRRA010008301">
    <property type="protein sequence ID" value="KAK5257103.1"/>
    <property type="molecule type" value="Genomic_DNA"/>
</dbReference>
<evidence type="ECO:0000256" key="1">
    <source>
        <dbReference type="SAM" id="MobiDB-lite"/>
    </source>
</evidence>
<evidence type="ECO:0000313" key="2">
    <source>
        <dbReference type="EMBL" id="KAK5257103.1"/>
    </source>
</evidence>
<sequence>MKESTTEGVGYESGPEPVLATSSKRKRCVSPPEPFLKNAEDAGVTKKACTDRKDGIKHQTAAHSSSINYFAANSDNDEDVDKAAFSSITTNSIQAIHGRVTEVINMRANNARAQKRWLLRSMEQYWARPLALVIPRSMRPREHVEEWSRPKLRGLHRLARLTSGNVHEAERVLLRVVAKRQALSGAELMWKTFTNGDVAAAVAEVERRIRGGEVGKDYIELDDGTKILRPKSGGLCMASQTPAETEGSEADETKEEEEEEAYEEDMEDRDDDYDDDGDEWEEFNGFSDIDEEE</sequence>
<feature type="compositionally biased region" description="Acidic residues" evidence="1">
    <location>
        <begin position="246"/>
        <end position="293"/>
    </location>
</feature>
<name>A0ABR0LZA0_9PEZI</name>